<dbReference type="Proteomes" id="UP000308092">
    <property type="component" value="Unassembled WGS sequence"/>
</dbReference>
<dbReference type="VEuPathDB" id="FungiDB:EYZ11_013281"/>
<dbReference type="AlphaFoldDB" id="A0A4V3UMH1"/>
<evidence type="ECO:0000313" key="1">
    <source>
        <dbReference type="EMBL" id="THC87274.1"/>
    </source>
</evidence>
<organism evidence="1 2">
    <name type="scientific">Aspergillus tanneri</name>
    <dbReference type="NCBI Taxonomy" id="1220188"/>
    <lineage>
        <taxon>Eukaryota</taxon>
        <taxon>Fungi</taxon>
        <taxon>Dikarya</taxon>
        <taxon>Ascomycota</taxon>
        <taxon>Pezizomycotina</taxon>
        <taxon>Eurotiomycetes</taxon>
        <taxon>Eurotiomycetidae</taxon>
        <taxon>Eurotiales</taxon>
        <taxon>Aspergillaceae</taxon>
        <taxon>Aspergillus</taxon>
        <taxon>Aspergillus subgen. Circumdati</taxon>
    </lineage>
</organism>
<gene>
    <name evidence="1" type="ORF">EYZ11_013281</name>
</gene>
<keyword evidence="2" id="KW-1185">Reference proteome</keyword>
<accession>A0A4V3UMH1</accession>
<comment type="caution">
    <text evidence="1">The sequence shown here is derived from an EMBL/GenBank/DDBJ whole genome shotgun (WGS) entry which is preliminary data.</text>
</comment>
<protein>
    <submittedName>
        <fullName evidence="1">Uncharacterized protein</fullName>
    </submittedName>
</protein>
<proteinExistence type="predicted"/>
<dbReference type="EMBL" id="SOSA01001322">
    <property type="protein sequence ID" value="THC87274.1"/>
    <property type="molecule type" value="Genomic_DNA"/>
</dbReference>
<sequence>MLLIFPIKEAYEAFHAQEDEGIMDYNGFGEEEVRFTVYRNWTSSATAACAGV</sequence>
<reference evidence="1 2" key="1">
    <citation type="submission" date="2019-03" db="EMBL/GenBank/DDBJ databases">
        <title>The genome sequence of a newly discovered highly antifungal drug resistant Aspergillus species, Aspergillus tanneri NIH 1004.</title>
        <authorList>
            <person name="Mounaud S."/>
            <person name="Singh I."/>
            <person name="Joardar V."/>
            <person name="Pakala S."/>
            <person name="Pakala S."/>
            <person name="Venepally P."/>
            <person name="Hoover J."/>
            <person name="Nierman W."/>
            <person name="Chung J."/>
            <person name="Losada L."/>
        </authorList>
    </citation>
    <scope>NUCLEOTIDE SEQUENCE [LARGE SCALE GENOMIC DNA]</scope>
    <source>
        <strain evidence="1 2">NIH1004</strain>
    </source>
</reference>
<evidence type="ECO:0000313" key="2">
    <source>
        <dbReference type="Proteomes" id="UP000308092"/>
    </source>
</evidence>
<name>A0A4V3UMH1_9EURO</name>